<feature type="transmembrane region" description="Helical" evidence="5">
    <location>
        <begin position="118"/>
        <end position="144"/>
    </location>
</feature>
<feature type="transmembrane region" description="Helical" evidence="5">
    <location>
        <begin position="194"/>
        <end position="221"/>
    </location>
</feature>
<dbReference type="AlphaFoldDB" id="L8JVF6"/>
<organism evidence="7 8">
    <name type="scientific">Fulvivirga imtechensis AK7</name>
    <dbReference type="NCBI Taxonomy" id="1237149"/>
    <lineage>
        <taxon>Bacteria</taxon>
        <taxon>Pseudomonadati</taxon>
        <taxon>Bacteroidota</taxon>
        <taxon>Cytophagia</taxon>
        <taxon>Cytophagales</taxon>
        <taxon>Fulvivirgaceae</taxon>
        <taxon>Fulvivirga</taxon>
    </lineage>
</organism>
<feature type="transmembrane region" description="Helical" evidence="5">
    <location>
        <begin position="90"/>
        <end position="106"/>
    </location>
</feature>
<comment type="caution">
    <text evidence="7">The sequence shown here is derived from an EMBL/GenBank/DDBJ whole genome shotgun (WGS) entry which is preliminary data.</text>
</comment>
<dbReference type="STRING" id="1237149.C900_03026"/>
<feature type="transmembrane region" description="Helical" evidence="5">
    <location>
        <begin position="358"/>
        <end position="376"/>
    </location>
</feature>
<feature type="transmembrane region" description="Helical" evidence="5">
    <location>
        <begin position="382"/>
        <end position="399"/>
    </location>
</feature>
<evidence type="ECO:0000313" key="7">
    <source>
        <dbReference type="EMBL" id="ELR71222.1"/>
    </source>
</evidence>
<dbReference type="OrthoDB" id="1425374at2"/>
<feature type="transmembrane region" description="Helical" evidence="5">
    <location>
        <begin position="61"/>
        <end position="78"/>
    </location>
</feature>
<evidence type="ECO:0000256" key="2">
    <source>
        <dbReference type="ARBA" id="ARBA00022692"/>
    </source>
</evidence>
<comment type="subcellular location">
    <subcellularLocation>
        <location evidence="1">Membrane</location>
        <topology evidence="1">Multi-pass membrane protein</topology>
    </subcellularLocation>
</comment>
<dbReference type="EMBL" id="AMZN01000044">
    <property type="protein sequence ID" value="ELR71222.1"/>
    <property type="molecule type" value="Genomic_DNA"/>
</dbReference>
<proteinExistence type="predicted"/>
<evidence type="ECO:0000313" key="8">
    <source>
        <dbReference type="Proteomes" id="UP000011135"/>
    </source>
</evidence>
<gene>
    <name evidence="7" type="ORF">C900_03026</name>
</gene>
<reference evidence="7 8" key="1">
    <citation type="submission" date="2012-12" db="EMBL/GenBank/DDBJ databases">
        <title>Genome assembly of Fulvivirga imtechensis AK7.</title>
        <authorList>
            <person name="Nupur N."/>
            <person name="Khatri I."/>
            <person name="Kumar R."/>
            <person name="Subramanian S."/>
            <person name="Pinnaka A."/>
        </authorList>
    </citation>
    <scope>NUCLEOTIDE SEQUENCE [LARGE SCALE GENOMIC DNA]</scope>
    <source>
        <strain evidence="7 8">AK7</strain>
    </source>
</reference>
<evidence type="ECO:0000256" key="4">
    <source>
        <dbReference type="ARBA" id="ARBA00023136"/>
    </source>
</evidence>
<keyword evidence="2 5" id="KW-0812">Transmembrane</keyword>
<dbReference type="Proteomes" id="UP000011135">
    <property type="component" value="Unassembled WGS sequence"/>
</dbReference>
<feature type="transmembrane region" description="Helical" evidence="5">
    <location>
        <begin position="164"/>
        <end position="182"/>
    </location>
</feature>
<evidence type="ECO:0000256" key="5">
    <source>
        <dbReference type="SAM" id="Phobius"/>
    </source>
</evidence>
<dbReference type="Pfam" id="PF04932">
    <property type="entry name" value="Wzy_C"/>
    <property type="match status" value="1"/>
</dbReference>
<feature type="domain" description="O-antigen ligase-related" evidence="6">
    <location>
        <begin position="192"/>
        <end position="340"/>
    </location>
</feature>
<protein>
    <recommendedName>
        <fullName evidence="6">O-antigen ligase-related domain-containing protein</fullName>
    </recommendedName>
</protein>
<feature type="transmembrane region" description="Helical" evidence="5">
    <location>
        <begin position="227"/>
        <end position="245"/>
    </location>
</feature>
<sequence>MKQFGALLLQIIVLELILGGGGRFTALGPISLRMILFASALAYTCYSIWMEKKFVLPYLRLVLIFLLVILLAMSIGFFSTADPRLIFEDIKPLSFFLILPFFGLTITDKSILLKISRLVIYGALGMSIIYILLLVLINTGVIPFKAFYNLTAPTEEFFYRGELAFFYKGFLFLCIGLIAIYFTKPKYAGIMASVIILAIILTFTRGFIFALLLAAFCYFIVQPDAVYIKISKLAIILLLALVIGLKGNDLYAEVSKSIHKSEIKTNFTKEFQPEKLLGNRDFSNNERKKQFRQVLERTTLTSLFFGHGFGIGVPVRPIHMEISYLEIFHKQGLIGLLFWAFIFYLLTKKYFYSRKRTSLAHAFYFGSLFIFFQSLTNQYFNNPIGMSFILISLVGLDIIRKNND</sequence>
<dbReference type="RefSeq" id="WP_009580363.1">
    <property type="nucleotide sequence ID" value="NZ_AMZN01000044.1"/>
</dbReference>
<keyword evidence="3 5" id="KW-1133">Transmembrane helix</keyword>
<dbReference type="InterPro" id="IPR007016">
    <property type="entry name" value="O-antigen_ligase-rel_domated"/>
</dbReference>
<evidence type="ECO:0000259" key="6">
    <source>
        <dbReference type="Pfam" id="PF04932"/>
    </source>
</evidence>
<feature type="transmembrane region" description="Helical" evidence="5">
    <location>
        <begin position="29"/>
        <end position="49"/>
    </location>
</feature>
<feature type="transmembrane region" description="Helical" evidence="5">
    <location>
        <begin position="294"/>
        <end position="315"/>
    </location>
</feature>
<dbReference type="eggNOG" id="ENOG50334T5">
    <property type="taxonomic scope" value="Bacteria"/>
</dbReference>
<name>L8JVF6_9BACT</name>
<feature type="transmembrane region" description="Helical" evidence="5">
    <location>
        <begin position="327"/>
        <end position="346"/>
    </location>
</feature>
<evidence type="ECO:0000256" key="1">
    <source>
        <dbReference type="ARBA" id="ARBA00004141"/>
    </source>
</evidence>
<keyword evidence="4 5" id="KW-0472">Membrane</keyword>
<dbReference type="GO" id="GO:0016020">
    <property type="term" value="C:membrane"/>
    <property type="evidence" value="ECO:0007669"/>
    <property type="project" value="UniProtKB-SubCell"/>
</dbReference>
<keyword evidence="8" id="KW-1185">Reference proteome</keyword>
<accession>L8JVF6</accession>
<evidence type="ECO:0000256" key="3">
    <source>
        <dbReference type="ARBA" id="ARBA00022989"/>
    </source>
</evidence>